<evidence type="ECO:0000256" key="4">
    <source>
        <dbReference type="ARBA" id="ARBA00022692"/>
    </source>
</evidence>
<feature type="transmembrane region" description="Helical" evidence="7">
    <location>
        <begin position="373"/>
        <end position="389"/>
    </location>
</feature>
<dbReference type="EMBL" id="CP015108">
    <property type="protein sequence ID" value="ARF13822.1"/>
    <property type="molecule type" value="Genomic_DNA"/>
</dbReference>
<comment type="similarity">
    <text evidence="2">Belongs to the nucleobase:cation symporter-2 (NCS2) (TC 2.A.40) family.</text>
</comment>
<keyword evidence="6 7" id="KW-0472">Membrane</keyword>
<feature type="transmembrane region" description="Helical" evidence="7">
    <location>
        <begin position="160"/>
        <end position="177"/>
    </location>
</feature>
<evidence type="ECO:0000256" key="2">
    <source>
        <dbReference type="ARBA" id="ARBA00008821"/>
    </source>
</evidence>
<evidence type="ECO:0000256" key="1">
    <source>
        <dbReference type="ARBA" id="ARBA00004141"/>
    </source>
</evidence>
<protein>
    <submittedName>
        <fullName evidence="8">Purine permease</fullName>
    </submittedName>
</protein>
<evidence type="ECO:0000256" key="5">
    <source>
        <dbReference type="ARBA" id="ARBA00022989"/>
    </source>
</evidence>
<organism evidence="8 9">
    <name type="scientific">Sporosarcina ureae</name>
    <dbReference type="NCBI Taxonomy" id="1571"/>
    <lineage>
        <taxon>Bacteria</taxon>
        <taxon>Bacillati</taxon>
        <taxon>Bacillota</taxon>
        <taxon>Bacilli</taxon>
        <taxon>Bacillales</taxon>
        <taxon>Caryophanaceae</taxon>
        <taxon>Sporosarcina</taxon>
    </lineage>
</organism>
<keyword evidence="4 7" id="KW-0812">Transmembrane</keyword>
<evidence type="ECO:0000313" key="9">
    <source>
        <dbReference type="Proteomes" id="UP000192486"/>
    </source>
</evidence>
<dbReference type="NCBIfam" id="NF037981">
    <property type="entry name" value="NCS2_1"/>
    <property type="match status" value="1"/>
</dbReference>
<accession>A0ABM6JUN1</accession>
<dbReference type="Pfam" id="PF00860">
    <property type="entry name" value="Xan_ur_permease"/>
    <property type="match status" value="1"/>
</dbReference>
<feature type="transmembrane region" description="Helical" evidence="7">
    <location>
        <begin position="39"/>
        <end position="57"/>
    </location>
</feature>
<evidence type="ECO:0000313" key="8">
    <source>
        <dbReference type="EMBL" id="ARF13822.1"/>
    </source>
</evidence>
<keyword evidence="5 7" id="KW-1133">Transmembrane helix</keyword>
<comment type="subcellular location">
    <subcellularLocation>
        <location evidence="1">Membrane</location>
        <topology evidence="1">Multi-pass membrane protein</topology>
    </subcellularLocation>
</comment>
<feature type="transmembrane region" description="Helical" evidence="7">
    <location>
        <begin position="129"/>
        <end position="148"/>
    </location>
</feature>
<gene>
    <name evidence="8" type="ORF">SporoS204_06485</name>
</gene>
<evidence type="ECO:0000256" key="6">
    <source>
        <dbReference type="ARBA" id="ARBA00023136"/>
    </source>
</evidence>
<name>A0ABM6JUN1_SPOUR</name>
<keyword evidence="9" id="KW-1185">Reference proteome</keyword>
<feature type="transmembrane region" description="Helical" evidence="7">
    <location>
        <begin position="186"/>
        <end position="203"/>
    </location>
</feature>
<dbReference type="PANTHER" id="PTHR42810">
    <property type="entry name" value="PURINE PERMEASE C1399.01C-RELATED"/>
    <property type="match status" value="1"/>
</dbReference>
<feature type="transmembrane region" description="Helical" evidence="7">
    <location>
        <begin position="99"/>
        <end position="117"/>
    </location>
</feature>
<feature type="transmembrane region" description="Helical" evidence="7">
    <location>
        <begin position="314"/>
        <end position="335"/>
    </location>
</feature>
<keyword evidence="3" id="KW-0813">Transport</keyword>
<dbReference type="InterPro" id="IPR006043">
    <property type="entry name" value="NCS2"/>
</dbReference>
<feature type="transmembrane region" description="Helical" evidence="7">
    <location>
        <begin position="228"/>
        <end position="250"/>
    </location>
</feature>
<evidence type="ECO:0000256" key="7">
    <source>
        <dbReference type="SAM" id="Phobius"/>
    </source>
</evidence>
<feature type="transmembrane region" description="Helical" evidence="7">
    <location>
        <begin position="69"/>
        <end position="87"/>
    </location>
</feature>
<dbReference type="Proteomes" id="UP000192486">
    <property type="component" value="Chromosome"/>
</dbReference>
<feature type="transmembrane region" description="Helical" evidence="7">
    <location>
        <begin position="395"/>
        <end position="417"/>
    </location>
</feature>
<dbReference type="PANTHER" id="PTHR42810:SF1">
    <property type="entry name" value="PURINE PERMEASE YWDJ-RELATED"/>
    <property type="match status" value="1"/>
</dbReference>
<proteinExistence type="inferred from homology"/>
<sequence length="433" mass="46749">MKHLAGGIQWTVFLIASSIAAPIAIAHVFGMDPVATSLFMQRTIFVLGIACLIQAFFGHRMPINEGPAGLWWGIYVVYAGMVGIFYTTSTDALQALQSGMLYSGVLFIILAATGIITKMKVLFTPAITFTYLMLLILQLSGTFIKGMMGVEEAGDHLDPVILLGSFIVLVITFIAMANKRPSISRYAILVSIALGWGIFLMLGKTPTIAKVSDQLIQLPKMFVYGKPVWDSGVLVTAIFITLLLVANMLASIRVMEHLLEQTFQITQPDRLRQGAFASGFIHLIAGAFSAIGSVPISGSAGFVGTTRMPSIKPFIIGSTLLVLITLFPSIMAIFAALPAPVAYAVTFAIFTKMVSMAFNELDADPEKERARQAVAFGLMVGVGTMFVPAESLSQLPAVVASTLSNGLITGTILAIIIEQYMIRRRQRNSYSKM</sequence>
<evidence type="ECO:0000256" key="3">
    <source>
        <dbReference type="ARBA" id="ARBA00022448"/>
    </source>
</evidence>
<reference evidence="8 9" key="1">
    <citation type="submission" date="2016-04" db="EMBL/GenBank/DDBJ databases">
        <title>Comparative Genomics and Epigenetics of Sporosarcina ureae.</title>
        <authorList>
            <person name="Oliver A.S."/>
            <person name="Cooper K.K."/>
        </authorList>
    </citation>
    <scope>NUCLEOTIDE SEQUENCE [LARGE SCALE GENOMIC DNA]</scope>
    <source>
        <strain evidence="8 9">S204</strain>
    </source>
</reference>
<dbReference type="RefSeq" id="WP_029054950.1">
    <property type="nucleotide sequence ID" value="NZ_CP015108.1"/>
</dbReference>